<feature type="region of interest" description="Disordered" evidence="10">
    <location>
        <begin position="1"/>
        <end position="85"/>
    </location>
</feature>
<evidence type="ECO:0000256" key="6">
    <source>
        <dbReference type="ARBA" id="ARBA00023163"/>
    </source>
</evidence>
<dbReference type="Proteomes" id="UP000045706">
    <property type="component" value="Unassembled WGS sequence"/>
</dbReference>
<comment type="subunit">
    <text evidence="9">Component of the Mediator complex.</text>
</comment>
<dbReference type="GO" id="GO:0006357">
    <property type="term" value="P:regulation of transcription by RNA polymerase II"/>
    <property type="evidence" value="ECO:0007669"/>
    <property type="project" value="InterPro"/>
</dbReference>
<name>A0A0G4MR72_VERLO</name>
<dbReference type="EMBL" id="CVQI01029302">
    <property type="protein sequence ID" value="CRK36687.1"/>
    <property type="molecule type" value="Genomic_DNA"/>
</dbReference>
<evidence type="ECO:0000256" key="1">
    <source>
        <dbReference type="ARBA" id="ARBA00004123"/>
    </source>
</evidence>
<feature type="compositionally biased region" description="Low complexity" evidence="10">
    <location>
        <begin position="27"/>
        <end position="38"/>
    </location>
</feature>
<evidence type="ECO:0000256" key="2">
    <source>
        <dbReference type="ARBA" id="ARBA00009259"/>
    </source>
</evidence>
<feature type="non-terminal residue" evidence="11">
    <location>
        <position position="141"/>
    </location>
</feature>
<keyword evidence="6 9" id="KW-0804">Transcription</keyword>
<dbReference type="InterPro" id="IPR013942">
    <property type="entry name" value="Mediator_Med19_fun"/>
</dbReference>
<gene>
    <name evidence="9" type="primary">MED19</name>
    <name evidence="11" type="ORF">BN1723_018622</name>
</gene>
<feature type="compositionally biased region" description="Polar residues" evidence="10">
    <location>
        <begin position="40"/>
        <end position="50"/>
    </location>
</feature>
<evidence type="ECO:0000256" key="3">
    <source>
        <dbReference type="ARBA" id="ARBA00019615"/>
    </source>
</evidence>
<evidence type="ECO:0000256" key="7">
    <source>
        <dbReference type="ARBA" id="ARBA00023242"/>
    </source>
</evidence>
<comment type="similarity">
    <text evidence="2 9">Belongs to the Mediator complex subunit 19 family.</text>
</comment>
<dbReference type="GO" id="GO:0003712">
    <property type="term" value="F:transcription coregulator activity"/>
    <property type="evidence" value="ECO:0007669"/>
    <property type="project" value="InterPro"/>
</dbReference>
<evidence type="ECO:0000256" key="9">
    <source>
        <dbReference type="RuleBase" id="RU364151"/>
    </source>
</evidence>
<evidence type="ECO:0000313" key="11">
    <source>
        <dbReference type="EMBL" id="CRK36687.1"/>
    </source>
</evidence>
<accession>A0A0G4MR72</accession>
<keyword evidence="4 9" id="KW-0805">Transcription regulation</keyword>
<dbReference type="AlphaFoldDB" id="A0A0G4MR72"/>
<evidence type="ECO:0000256" key="5">
    <source>
        <dbReference type="ARBA" id="ARBA00023159"/>
    </source>
</evidence>
<evidence type="ECO:0000313" key="12">
    <source>
        <dbReference type="Proteomes" id="UP000045706"/>
    </source>
</evidence>
<organism evidence="11 12">
    <name type="scientific">Verticillium longisporum</name>
    <name type="common">Verticillium dahliae var. longisporum</name>
    <dbReference type="NCBI Taxonomy" id="100787"/>
    <lineage>
        <taxon>Eukaryota</taxon>
        <taxon>Fungi</taxon>
        <taxon>Dikarya</taxon>
        <taxon>Ascomycota</taxon>
        <taxon>Pezizomycotina</taxon>
        <taxon>Sordariomycetes</taxon>
        <taxon>Hypocreomycetidae</taxon>
        <taxon>Glomerellales</taxon>
        <taxon>Plectosphaerellaceae</taxon>
        <taxon>Verticillium</taxon>
    </lineage>
</organism>
<protein>
    <recommendedName>
        <fullName evidence="3 9">Mediator of RNA polymerase II transcription subunit 19</fullName>
    </recommendedName>
    <alternativeName>
        <fullName evidence="8 9">Mediator complex subunit 19</fullName>
    </alternativeName>
</protein>
<evidence type="ECO:0000256" key="10">
    <source>
        <dbReference type="SAM" id="MobiDB-lite"/>
    </source>
</evidence>
<feature type="compositionally biased region" description="Basic and acidic residues" evidence="10">
    <location>
        <begin position="69"/>
        <end position="85"/>
    </location>
</feature>
<comment type="function">
    <text evidence="9">Component of the Mediator complex, a coactivator involved in the regulated transcription of nearly all RNA polymerase II-dependent genes. Mediator functions as a bridge to convey information from gene-specific regulatory proteins to the basal RNA polymerase II transcription machinery. Mediator is recruited to promoters by direct interactions with regulatory proteins and serves as a scaffold for the assembly of a functional preinitiation complex with RNA polymerase II and the general transcription factors.</text>
</comment>
<dbReference type="Pfam" id="PF08633">
    <property type="entry name" value="Rox3"/>
    <property type="match status" value="1"/>
</dbReference>
<evidence type="ECO:0000256" key="8">
    <source>
        <dbReference type="ARBA" id="ARBA00032018"/>
    </source>
</evidence>
<feature type="compositionally biased region" description="Low complexity" evidence="10">
    <location>
        <begin position="1"/>
        <end position="19"/>
    </location>
</feature>
<comment type="subcellular location">
    <subcellularLocation>
        <location evidence="1 9">Nucleus</location>
    </subcellularLocation>
</comment>
<evidence type="ECO:0000256" key="4">
    <source>
        <dbReference type="ARBA" id="ARBA00023015"/>
    </source>
</evidence>
<reference evidence="12" key="1">
    <citation type="submission" date="2015-05" db="EMBL/GenBank/DDBJ databases">
        <authorList>
            <person name="Fogelqvist Johan"/>
        </authorList>
    </citation>
    <scope>NUCLEOTIDE SEQUENCE [LARGE SCALE GENOMIC DNA]</scope>
</reference>
<keyword evidence="5 9" id="KW-0010">Activator</keyword>
<keyword evidence="7 9" id="KW-0539">Nucleus</keyword>
<sequence length="141" mass="15417">MSFHPQTPQSPSQLSPGTSDLASSMNSSITSLTTLPTPAHSVNGSTSHLPDTSHDYAMGDDTPQKRKRSIGDVGERDQKKPHVEDGKLDIDDLHQDVGEKYLLCQTHIAAEVAREKSNGDKTIKNGLRKTYKGHIKRLGIM</sequence>
<proteinExistence type="inferred from homology"/>
<dbReference type="GO" id="GO:0016592">
    <property type="term" value="C:mediator complex"/>
    <property type="evidence" value="ECO:0007669"/>
    <property type="project" value="InterPro"/>
</dbReference>